<evidence type="ECO:0000313" key="2">
    <source>
        <dbReference type="Proteomes" id="UP000822688"/>
    </source>
</evidence>
<dbReference type="Proteomes" id="UP000822688">
    <property type="component" value="Chromosome 9"/>
</dbReference>
<name>A0A8T0GRU4_CERPU</name>
<organism evidence="1 2">
    <name type="scientific">Ceratodon purpureus</name>
    <name type="common">Fire moss</name>
    <name type="synonym">Dicranum purpureum</name>
    <dbReference type="NCBI Taxonomy" id="3225"/>
    <lineage>
        <taxon>Eukaryota</taxon>
        <taxon>Viridiplantae</taxon>
        <taxon>Streptophyta</taxon>
        <taxon>Embryophyta</taxon>
        <taxon>Bryophyta</taxon>
        <taxon>Bryophytina</taxon>
        <taxon>Bryopsida</taxon>
        <taxon>Dicranidae</taxon>
        <taxon>Pseudoditrichales</taxon>
        <taxon>Ditrichaceae</taxon>
        <taxon>Ceratodon</taxon>
    </lineage>
</organism>
<evidence type="ECO:0000313" key="1">
    <source>
        <dbReference type="EMBL" id="KAG0562386.1"/>
    </source>
</evidence>
<proteinExistence type="predicted"/>
<dbReference type="EMBL" id="CM026430">
    <property type="protein sequence ID" value="KAG0562386.1"/>
    <property type="molecule type" value="Genomic_DNA"/>
</dbReference>
<reference evidence="1" key="1">
    <citation type="submission" date="2020-06" db="EMBL/GenBank/DDBJ databases">
        <title>WGS assembly of Ceratodon purpureus strain R40.</title>
        <authorList>
            <person name="Carey S.B."/>
            <person name="Jenkins J."/>
            <person name="Shu S."/>
            <person name="Lovell J.T."/>
            <person name="Sreedasyam A."/>
            <person name="Maumus F."/>
            <person name="Tiley G.P."/>
            <person name="Fernandez-Pozo N."/>
            <person name="Barry K."/>
            <person name="Chen C."/>
            <person name="Wang M."/>
            <person name="Lipzen A."/>
            <person name="Daum C."/>
            <person name="Saski C.A."/>
            <person name="Payton A.C."/>
            <person name="Mcbreen J.C."/>
            <person name="Conrad R.E."/>
            <person name="Kollar L.M."/>
            <person name="Olsson S."/>
            <person name="Huttunen S."/>
            <person name="Landis J.B."/>
            <person name="Wickett N.J."/>
            <person name="Johnson M.G."/>
            <person name="Rensing S.A."/>
            <person name="Grimwood J."/>
            <person name="Schmutz J."/>
            <person name="Mcdaniel S.F."/>
        </authorList>
    </citation>
    <scope>NUCLEOTIDE SEQUENCE</scope>
    <source>
        <strain evidence="1">R40</strain>
    </source>
</reference>
<keyword evidence="2" id="KW-1185">Reference proteome</keyword>
<comment type="caution">
    <text evidence="1">The sequence shown here is derived from an EMBL/GenBank/DDBJ whole genome shotgun (WGS) entry which is preliminary data.</text>
</comment>
<gene>
    <name evidence="1" type="ORF">KC19_9G142100</name>
</gene>
<protein>
    <submittedName>
        <fullName evidence="1">Uncharacterized protein</fullName>
    </submittedName>
</protein>
<dbReference type="AlphaFoldDB" id="A0A8T0GRU4"/>
<sequence length="63" mass="7342">MDGASIGLGEIRSLDMLRTRFTSLPEAFTKQRQPHQHHGSQLIHYTLREIGLRRWGAFHELDE</sequence>
<accession>A0A8T0GRU4</accession>